<evidence type="ECO:0000313" key="3">
    <source>
        <dbReference type="Proteomes" id="UP000449846"/>
    </source>
</evidence>
<name>A0A844HGM9_9RHOB</name>
<dbReference type="Pfam" id="PF09356">
    <property type="entry name" value="Phage_BR0599"/>
    <property type="match status" value="1"/>
</dbReference>
<dbReference type="NCBIfam" id="TIGR02218">
    <property type="entry name" value="phg_TIGR02218"/>
    <property type="match status" value="1"/>
</dbReference>
<organism evidence="2 3">
    <name type="scientific">Paracoccus litorisediminis</name>
    <dbReference type="NCBI Taxonomy" id="2006130"/>
    <lineage>
        <taxon>Bacteria</taxon>
        <taxon>Pseudomonadati</taxon>
        <taxon>Pseudomonadota</taxon>
        <taxon>Alphaproteobacteria</taxon>
        <taxon>Rhodobacterales</taxon>
        <taxon>Paracoccaceae</taxon>
        <taxon>Paracoccus</taxon>
    </lineage>
</organism>
<reference evidence="2 3" key="1">
    <citation type="submission" date="2019-11" db="EMBL/GenBank/DDBJ databases">
        <authorList>
            <person name="Dong K."/>
        </authorList>
    </citation>
    <scope>NUCLEOTIDE SEQUENCE [LARGE SCALE GENOMIC DNA]</scope>
    <source>
        <strain evidence="2 3">NBRC 112902</strain>
    </source>
</reference>
<dbReference type="InterPro" id="IPR018964">
    <property type="entry name" value="Phage_phiJL001_Gp84_C"/>
</dbReference>
<proteinExistence type="predicted"/>
<dbReference type="OrthoDB" id="1633386at2"/>
<sequence length="274" mass="30290">MKGETIARAWGVTRQDGLVLGFTDHDRVLEFEGISFRPECGLSAKAVVQSSGLSVDNTEAVGVLSDGAITEVDLLAGRWDSADVRLWDVDWSNPSNRRLIFRGRLGEVSRSGGAFKAELRGLSEPLNRTQGRVYHPRCSAELGDRRCCFQTEKPGYSAEGVIHSHDEGQSFRLTGIAGHEARWFERGELIVQSGAAEGLRGVVKLDLPQSGGPREVELWSGLGLHPQPGDRVRLITGCDKRAETCRLKFLNFMNFRGFPHLPPEDWLIAPQVNR</sequence>
<dbReference type="AlphaFoldDB" id="A0A844HGM9"/>
<evidence type="ECO:0000313" key="2">
    <source>
        <dbReference type="EMBL" id="MTH58029.1"/>
    </source>
</evidence>
<feature type="domain" description="Bacteriophage phiJL001 Gp84 C-terminal" evidence="1">
    <location>
        <begin position="182"/>
        <end position="265"/>
    </location>
</feature>
<dbReference type="Proteomes" id="UP000449846">
    <property type="component" value="Unassembled WGS sequence"/>
</dbReference>
<evidence type="ECO:0000259" key="1">
    <source>
        <dbReference type="Pfam" id="PF09356"/>
    </source>
</evidence>
<comment type="caution">
    <text evidence="2">The sequence shown here is derived from an EMBL/GenBank/DDBJ whole genome shotgun (WGS) entry which is preliminary data.</text>
</comment>
<dbReference type="RefSeq" id="WP_155037939.1">
    <property type="nucleotide sequence ID" value="NZ_JBHGCD010000008.1"/>
</dbReference>
<gene>
    <name evidence="2" type="ORF">GL300_02265</name>
</gene>
<dbReference type="InterPro" id="IPR011928">
    <property type="entry name" value="Phage_phiJL001_Gp84"/>
</dbReference>
<dbReference type="Pfam" id="PF09931">
    <property type="entry name" value="Phage_phiJL001_Gp84_N"/>
    <property type="match status" value="1"/>
</dbReference>
<keyword evidence="3" id="KW-1185">Reference proteome</keyword>
<dbReference type="EMBL" id="WMIG01000001">
    <property type="protein sequence ID" value="MTH58029.1"/>
    <property type="molecule type" value="Genomic_DNA"/>
</dbReference>
<protein>
    <submittedName>
        <fullName evidence="2">DUF2163 domain-containing protein</fullName>
    </submittedName>
</protein>
<accession>A0A844HGM9</accession>